<name>A0A8S1NAX1_PARPR</name>
<dbReference type="AlphaFoldDB" id="A0A8S1NAX1"/>
<reference evidence="1" key="1">
    <citation type="submission" date="2021-01" db="EMBL/GenBank/DDBJ databases">
        <authorList>
            <consortium name="Genoscope - CEA"/>
            <person name="William W."/>
        </authorList>
    </citation>
    <scope>NUCLEOTIDE SEQUENCE</scope>
</reference>
<accession>A0A8S1NAX1</accession>
<protein>
    <submittedName>
        <fullName evidence="1">Uncharacterized protein</fullName>
    </submittedName>
</protein>
<dbReference type="EMBL" id="CAJJDM010000086">
    <property type="protein sequence ID" value="CAD8089272.1"/>
    <property type="molecule type" value="Genomic_DNA"/>
</dbReference>
<organism evidence="1 2">
    <name type="scientific">Paramecium primaurelia</name>
    <dbReference type="NCBI Taxonomy" id="5886"/>
    <lineage>
        <taxon>Eukaryota</taxon>
        <taxon>Sar</taxon>
        <taxon>Alveolata</taxon>
        <taxon>Ciliophora</taxon>
        <taxon>Intramacronucleata</taxon>
        <taxon>Oligohymenophorea</taxon>
        <taxon>Peniculida</taxon>
        <taxon>Parameciidae</taxon>
        <taxon>Paramecium</taxon>
    </lineage>
</organism>
<sequence>MKLFCMGKEIEKSPITKRIDIIQFEAVKRYKHKRVMRSESNSLHQSDKKQELRIIVDKKDRLSINDVISNCDKSEIIKKNIRNYDEINIDNISTTCNKNIQRHQSLQKHTEPNTQKLQFPSIYKNSAYVLYKSLKSRNQSICQNITNYIRQLQDKGIYEE</sequence>
<dbReference type="OMA" id="CTGREIE"/>
<gene>
    <name evidence="1" type="ORF">PPRIM_AZ9-3.1.T0830110</name>
</gene>
<evidence type="ECO:0000313" key="2">
    <source>
        <dbReference type="Proteomes" id="UP000688137"/>
    </source>
</evidence>
<dbReference type="Proteomes" id="UP000688137">
    <property type="component" value="Unassembled WGS sequence"/>
</dbReference>
<proteinExistence type="predicted"/>
<comment type="caution">
    <text evidence="1">The sequence shown here is derived from an EMBL/GenBank/DDBJ whole genome shotgun (WGS) entry which is preliminary data.</text>
</comment>
<keyword evidence="2" id="KW-1185">Reference proteome</keyword>
<evidence type="ECO:0000313" key="1">
    <source>
        <dbReference type="EMBL" id="CAD8089272.1"/>
    </source>
</evidence>